<protein>
    <submittedName>
        <fullName evidence="7">Copper oxidase</fullName>
    </submittedName>
</protein>
<proteinExistence type="predicted"/>
<dbReference type="InterPro" id="IPR011707">
    <property type="entry name" value="Cu-oxidase-like_N"/>
</dbReference>
<keyword evidence="8" id="KW-1185">Reference proteome</keyword>
<feature type="domain" description="Plastocyanin-like" evidence="5">
    <location>
        <begin position="432"/>
        <end position="545"/>
    </location>
</feature>
<dbReference type="PROSITE" id="PS00079">
    <property type="entry name" value="MULTICOPPER_OXIDASE1"/>
    <property type="match status" value="1"/>
</dbReference>
<feature type="domain" description="Plastocyanin-like" evidence="6">
    <location>
        <begin position="34"/>
        <end position="146"/>
    </location>
</feature>
<dbReference type="InterPro" id="IPR033138">
    <property type="entry name" value="Cu_oxidase_CS"/>
</dbReference>
<dbReference type="InterPro" id="IPR008972">
    <property type="entry name" value="Cupredoxin"/>
</dbReference>
<dbReference type="PANTHER" id="PTHR11709:SF394">
    <property type="entry name" value="FI03373P-RELATED"/>
    <property type="match status" value="1"/>
</dbReference>
<dbReference type="PANTHER" id="PTHR11709">
    <property type="entry name" value="MULTI-COPPER OXIDASE"/>
    <property type="match status" value="1"/>
</dbReference>
<keyword evidence="2" id="KW-0560">Oxidoreductase</keyword>
<dbReference type="CDD" id="cd13848">
    <property type="entry name" value="CuRO_1_CopA"/>
    <property type="match status" value="1"/>
</dbReference>
<evidence type="ECO:0000313" key="8">
    <source>
        <dbReference type="Proteomes" id="UP001318301"/>
    </source>
</evidence>
<dbReference type="CDD" id="cd13896">
    <property type="entry name" value="CuRO_3_CopA"/>
    <property type="match status" value="1"/>
</dbReference>
<feature type="domain" description="Plastocyanin-like" evidence="4">
    <location>
        <begin position="185"/>
        <end position="317"/>
    </location>
</feature>
<dbReference type="Gene3D" id="2.60.40.420">
    <property type="entry name" value="Cupredoxins - blue copper proteins"/>
    <property type="match status" value="3"/>
</dbReference>
<dbReference type="SUPFAM" id="SSF49503">
    <property type="entry name" value="Cupredoxins"/>
    <property type="match status" value="3"/>
</dbReference>
<evidence type="ECO:0000256" key="1">
    <source>
        <dbReference type="ARBA" id="ARBA00022723"/>
    </source>
</evidence>
<dbReference type="InterPro" id="IPR034284">
    <property type="entry name" value="CuRO_1_CopA"/>
</dbReference>
<name>A0ABX0EX67_9BACT</name>
<organism evidence="7 8">
    <name type="scientific">Aquirufa beregesia</name>
    <dbReference type="NCBI Taxonomy" id="2516556"/>
    <lineage>
        <taxon>Bacteria</taxon>
        <taxon>Pseudomonadati</taxon>
        <taxon>Bacteroidota</taxon>
        <taxon>Cytophagia</taxon>
        <taxon>Cytophagales</taxon>
        <taxon>Flectobacillaceae</taxon>
        <taxon>Aquirufa</taxon>
    </lineage>
</organism>
<dbReference type="RefSeq" id="WP_166232499.1">
    <property type="nucleotide sequence ID" value="NZ_CBCSIJ010000021.1"/>
</dbReference>
<comment type="caution">
    <text evidence="7">The sequence shown here is derived from an EMBL/GenBank/DDBJ whole genome shotgun (WGS) entry which is preliminary data.</text>
</comment>
<dbReference type="Pfam" id="PF07731">
    <property type="entry name" value="Cu-oxidase_2"/>
    <property type="match status" value="1"/>
</dbReference>
<reference evidence="7 8" key="1">
    <citation type="submission" date="2019-02" db="EMBL/GenBank/DDBJ databases">
        <title>Genome of a new Bacteroidetes strain.</title>
        <authorList>
            <person name="Pitt A."/>
        </authorList>
    </citation>
    <scope>NUCLEOTIDE SEQUENCE [LARGE SCALE GENOMIC DNA]</scope>
    <source>
        <strain evidence="7 8">50C-KIRBA</strain>
    </source>
</reference>
<dbReference type="Proteomes" id="UP001318301">
    <property type="component" value="Unassembled WGS sequence"/>
</dbReference>
<keyword evidence="3" id="KW-0186">Copper</keyword>
<dbReference type="Pfam" id="PF07732">
    <property type="entry name" value="Cu-oxidase_3"/>
    <property type="match status" value="1"/>
</dbReference>
<dbReference type="InterPro" id="IPR034279">
    <property type="entry name" value="CuRO_3_CopA"/>
</dbReference>
<dbReference type="EMBL" id="SEWW01000009">
    <property type="protein sequence ID" value="NGZ45174.1"/>
    <property type="molecule type" value="Genomic_DNA"/>
</dbReference>
<evidence type="ECO:0000256" key="2">
    <source>
        <dbReference type="ARBA" id="ARBA00023002"/>
    </source>
</evidence>
<dbReference type="InterPro" id="IPR045087">
    <property type="entry name" value="Cu-oxidase_fam"/>
</dbReference>
<keyword evidence="1" id="KW-0479">Metal-binding</keyword>
<evidence type="ECO:0000259" key="4">
    <source>
        <dbReference type="Pfam" id="PF00394"/>
    </source>
</evidence>
<dbReference type="Pfam" id="PF00394">
    <property type="entry name" value="Cu-oxidase"/>
    <property type="match status" value="1"/>
</dbReference>
<evidence type="ECO:0000256" key="3">
    <source>
        <dbReference type="ARBA" id="ARBA00023008"/>
    </source>
</evidence>
<dbReference type="InterPro" id="IPR002355">
    <property type="entry name" value="Cu_oxidase_Cu_BS"/>
</dbReference>
<dbReference type="PROSITE" id="PS00080">
    <property type="entry name" value="MULTICOPPER_OXIDASE2"/>
    <property type="match status" value="1"/>
</dbReference>
<dbReference type="InterPro" id="IPR011706">
    <property type="entry name" value="Cu-oxidase_C"/>
</dbReference>
<evidence type="ECO:0000259" key="6">
    <source>
        <dbReference type="Pfam" id="PF07732"/>
    </source>
</evidence>
<gene>
    <name evidence="7" type="ORF">EWU23_11875</name>
</gene>
<evidence type="ECO:0000259" key="5">
    <source>
        <dbReference type="Pfam" id="PF07731"/>
    </source>
</evidence>
<evidence type="ECO:0000313" key="7">
    <source>
        <dbReference type="EMBL" id="NGZ45174.1"/>
    </source>
</evidence>
<sequence length="742" mass="85603">MILPIVRASCFLYFFVLLSIEINAQKLVRYDLFVRDTTVNFTGKFKRAISVNGQIPMPTLTFTQGDTAEIHVHNELKESTSLHWHGLILPNKEDGVPYLTQMPIQPGTTHIYKFPIAQYGTHWYHSHSGLQEQIGMYGSMILNKKEDDPTFRKGIDDLPTVPVVISEWTDYNPYNVHRMLHNATDWFAIKKGATQSYAEAIREGHLKTKVKNEFKRMLAMDVSDVYYDKFLLNGNQESQLTQFKAGQKVRLKISNGGASTYFWLNYGGGKFQVVANDGNDVEPVEVDRLIIAVSETYDIVVMVPENNQSFAFQATSEDRINRSLLYIGEGAKQDMAPLSRLKYFEGMKMMNSMMKMNGDLDDMGMNMSLNQMDMNVVMYPEITGPSNTTLKSNSENQYNSNALSDIVTLNYSMLKSPHNTSLPKNVPVKILKFELTGNMNRYVWSMDNKVISEADKILIKKGENVRMIIYNGSMMRHPMHLHGHDFRVLNGQGENAPLKNIIDIMPMETDTLEFNANMEGDWFFHCHILYHMMSGMGRVFTYQNQSPNPLIPNPKLAQRKLFGEDRKIHFMAENDFANNGNDGMVMIQNTRWSIGSEWRLGYDNMHGYESETHIGRYIGKMQWLMPFIGFDWRYRKLHNGESEKNLFGQINSKDERRQLSLGVAYVLPMLVTFQTEIYQDGNLRLQLMREDIPLSKRMRGEFMVNTDREFMIGARYIFNKNMGIRSHYDSDMGYGVGFYLNY</sequence>
<accession>A0ABX0EX67</accession>
<dbReference type="InterPro" id="IPR001117">
    <property type="entry name" value="Cu-oxidase_2nd"/>
</dbReference>